<dbReference type="GO" id="GO:0003824">
    <property type="term" value="F:catalytic activity"/>
    <property type="evidence" value="ECO:0007669"/>
    <property type="project" value="InterPro"/>
</dbReference>
<dbReference type="GO" id="GO:0046872">
    <property type="term" value="F:metal ion binding"/>
    <property type="evidence" value="ECO:0007669"/>
    <property type="project" value="UniProtKB-KW"/>
</dbReference>
<evidence type="ECO:0000313" key="7">
    <source>
        <dbReference type="EMBL" id="BAL97885.1"/>
    </source>
</evidence>
<dbReference type="eggNOG" id="COG0535">
    <property type="taxonomic scope" value="Bacteria"/>
</dbReference>
<evidence type="ECO:0000259" key="6">
    <source>
        <dbReference type="PROSITE" id="PS51918"/>
    </source>
</evidence>
<evidence type="ECO:0000256" key="3">
    <source>
        <dbReference type="ARBA" id="ARBA00022723"/>
    </source>
</evidence>
<accession>I0HXZ8</accession>
<evidence type="ECO:0000256" key="5">
    <source>
        <dbReference type="ARBA" id="ARBA00023014"/>
    </source>
</evidence>
<keyword evidence="2" id="KW-0949">S-adenosyl-L-methionine</keyword>
<dbReference type="InterPro" id="IPR007197">
    <property type="entry name" value="rSAM"/>
</dbReference>
<dbReference type="InterPro" id="IPR013785">
    <property type="entry name" value="Aldolase_TIM"/>
</dbReference>
<evidence type="ECO:0000256" key="1">
    <source>
        <dbReference type="ARBA" id="ARBA00001966"/>
    </source>
</evidence>
<evidence type="ECO:0000256" key="4">
    <source>
        <dbReference type="ARBA" id="ARBA00023004"/>
    </source>
</evidence>
<gene>
    <name evidence="7" type="ordered locus">RGE_45500</name>
</gene>
<dbReference type="HOGENOM" id="CLU_009273_4_2_4"/>
<dbReference type="PATRIC" id="fig|983917.3.peg.4438"/>
<reference evidence="7 8" key="1">
    <citation type="journal article" date="2012" name="J. Bacteriol.">
        <title>Complete genome sequence of phototrophic betaproteobacterium Rubrivivax gelatinosus IL144.</title>
        <authorList>
            <person name="Nagashima S."/>
            <person name="Kamimura A."/>
            <person name="Shimizu T."/>
            <person name="Nakamura-isaki S."/>
            <person name="Aono E."/>
            <person name="Sakamoto K."/>
            <person name="Ichikawa N."/>
            <person name="Nakazawa H."/>
            <person name="Sekine M."/>
            <person name="Yamazaki S."/>
            <person name="Fujita N."/>
            <person name="Shimada K."/>
            <person name="Hanada S."/>
            <person name="Nagashima K.V.P."/>
        </authorList>
    </citation>
    <scope>NUCLEOTIDE SEQUENCE [LARGE SCALE GENOMIC DNA]</scope>
    <source>
        <strain evidence="8">NBRC 100245 / IL144</strain>
    </source>
</reference>
<dbReference type="PROSITE" id="PS51918">
    <property type="entry name" value="RADICAL_SAM"/>
    <property type="match status" value="1"/>
</dbReference>
<dbReference type="SFLD" id="SFLDG01067">
    <property type="entry name" value="SPASM/twitch_domain_containing"/>
    <property type="match status" value="1"/>
</dbReference>
<organism evidence="7 8">
    <name type="scientific">Rubrivivax gelatinosus (strain NBRC 100245 / IL144)</name>
    <dbReference type="NCBI Taxonomy" id="983917"/>
    <lineage>
        <taxon>Bacteria</taxon>
        <taxon>Pseudomonadati</taxon>
        <taxon>Pseudomonadota</taxon>
        <taxon>Betaproteobacteria</taxon>
        <taxon>Burkholderiales</taxon>
        <taxon>Sphaerotilaceae</taxon>
        <taxon>Rubrivivax</taxon>
    </lineage>
</organism>
<feature type="domain" description="Radical SAM core" evidence="6">
    <location>
        <begin position="22"/>
        <end position="236"/>
    </location>
</feature>
<evidence type="ECO:0000256" key="2">
    <source>
        <dbReference type="ARBA" id="ARBA00022691"/>
    </source>
</evidence>
<evidence type="ECO:0000313" key="8">
    <source>
        <dbReference type="Proteomes" id="UP000007883"/>
    </source>
</evidence>
<dbReference type="CDD" id="cd01335">
    <property type="entry name" value="Radical_SAM"/>
    <property type="match status" value="1"/>
</dbReference>
<dbReference type="GO" id="GO:0051536">
    <property type="term" value="F:iron-sulfur cluster binding"/>
    <property type="evidence" value="ECO:0007669"/>
    <property type="project" value="UniProtKB-KW"/>
</dbReference>
<dbReference type="InterPro" id="IPR050377">
    <property type="entry name" value="Radical_SAM_PqqE_MftC-like"/>
</dbReference>
<dbReference type="Gene3D" id="3.20.20.70">
    <property type="entry name" value="Aldolase class I"/>
    <property type="match status" value="1"/>
</dbReference>
<sequence length="354" mass="37504">MCGAAEARADPADAALPTPALFGRQGLRLIQVQATLNCNLHCHHCYSDSGPRRAAALPLDALQRFLPQARALGYGYVGVSGGEPLLWPDCERFLQSCRELGYSTALVTNGTLLDAPRARALAPVAGVVAVSVDGPPAEHDTMRGSPGAFRRMRRGLDALREQGQRFVLVFTLTRSNADRLAWLYAFADEVGAAALEVHPLCAFGAAAREMHDEVPDDREFRAAALLLALLSVERGPGGPAVFLDVHRRQAICACAWPLLAGGDAAGAGFADLVPALVVEPDGTLSPFIYGFPRRFAVGTVFDTDLATAAARWRDRHAARVAALLSATLARLEAAGEDYVDLFGQLLADAAAAPA</sequence>
<keyword evidence="4" id="KW-0408">Iron</keyword>
<dbReference type="PANTHER" id="PTHR11228">
    <property type="entry name" value="RADICAL SAM DOMAIN PROTEIN"/>
    <property type="match status" value="1"/>
</dbReference>
<proteinExistence type="predicted"/>
<keyword evidence="3" id="KW-0479">Metal-binding</keyword>
<dbReference type="PANTHER" id="PTHR11228:SF7">
    <property type="entry name" value="PQQA PEPTIDE CYCLASE"/>
    <property type="match status" value="1"/>
</dbReference>
<dbReference type="SFLD" id="SFLDS00029">
    <property type="entry name" value="Radical_SAM"/>
    <property type="match status" value="1"/>
</dbReference>
<dbReference type="SUPFAM" id="SSF102114">
    <property type="entry name" value="Radical SAM enzymes"/>
    <property type="match status" value="1"/>
</dbReference>
<dbReference type="InterPro" id="IPR058240">
    <property type="entry name" value="rSAM_sf"/>
</dbReference>
<dbReference type="AlphaFoldDB" id="I0HXZ8"/>
<keyword evidence="8" id="KW-1185">Reference proteome</keyword>
<dbReference type="Proteomes" id="UP000007883">
    <property type="component" value="Chromosome"/>
</dbReference>
<protein>
    <submittedName>
        <fullName evidence="7">Radical SAM domain-containing protein</fullName>
    </submittedName>
</protein>
<dbReference type="Pfam" id="PF04055">
    <property type="entry name" value="Radical_SAM"/>
    <property type="match status" value="1"/>
</dbReference>
<dbReference type="EMBL" id="AP012320">
    <property type="protein sequence ID" value="BAL97885.1"/>
    <property type="molecule type" value="Genomic_DNA"/>
</dbReference>
<keyword evidence="5" id="KW-0411">Iron-sulfur</keyword>
<comment type="cofactor">
    <cofactor evidence="1">
        <name>[4Fe-4S] cluster</name>
        <dbReference type="ChEBI" id="CHEBI:49883"/>
    </cofactor>
</comment>
<dbReference type="STRING" id="983917.RGE_45500"/>
<dbReference type="KEGG" id="rge:RGE_45500"/>
<name>I0HXZ8_RUBGI</name>
<dbReference type="RefSeq" id="WP_014430733.1">
    <property type="nucleotide sequence ID" value="NC_017075.1"/>
</dbReference>